<dbReference type="NCBIfam" id="TIGR00325">
    <property type="entry name" value="lpxC"/>
    <property type="match status" value="1"/>
</dbReference>
<reference evidence="13" key="1">
    <citation type="submission" date="2024-03" db="EMBL/GenBank/DDBJ databases">
        <title>WGS assembly of Saponaria officinalis var. Norfolk2.</title>
        <authorList>
            <person name="Jenkins J."/>
            <person name="Shu S."/>
            <person name="Grimwood J."/>
            <person name="Barry K."/>
            <person name="Goodstein D."/>
            <person name="Schmutz J."/>
            <person name="Leebens-Mack J."/>
            <person name="Osbourn A."/>
        </authorList>
    </citation>
    <scope>NUCLEOTIDE SEQUENCE [LARGE SCALE GENOMIC DNA]</scope>
    <source>
        <strain evidence="13">JIC</strain>
    </source>
</reference>
<keyword evidence="6" id="KW-0441">Lipid A biosynthesis</keyword>
<proteinExistence type="inferred from homology"/>
<dbReference type="PANTHER" id="PTHR33694">
    <property type="entry name" value="UDP-3-O-ACYL-N-ACETYLGLUCOSAMINE DEACETYLASE 1, MITOCHONDRIAL-RELATED"/>
    <property type="match status" value="1"/>
</dbReference>
<gene>
    <name evidence="13" type="ORF">RND81_02G182200</name>
</gene>
<dbReference type="GO" id="GO:0005739">
    <property type="term" value="C:mitochondrion"/>
    <property type="evidence" value="ECO:0007669"/>
    <property type="project" value="UniProtKB-ARBA"/>
</dbReference>
<comment type="catalytic activity">
    <reaction evidence="11">
        <text>a UDP-3-O-[(3R)-3-hydroxyacyl]-N-acetyl-alpha-D-glucosamine + H2O = a UDP-3-O-[(3R)-3-hydroxyacyl]-alpha-D-glucosamine + acetate</text>
        <dbReference type="Rhea" id="RHEA:67816"/>
        <dbReference type="ChEBI" id="CHEBI:15377"/>
        <dbReference type="ChEBI" id="CHEBI:30089"/>
        <dbReference type="ChEBI" id="CHEBI:137740"/>
        <dbReference type="ChEBI" id="CHEBI:173225"/>
        <dbReference type="EC" id="3.5.1.108"/>
    </reaction>
</comment>
<name>A0AAW1MRB6_SAPOF</name>
<keyword evidence="5" id="KW-0444">Lipid biosynthesis</keyword>
<evidence type="ECO:0000256" key="2">
    <source>
        <dbReference type="ARBA" id="ARBA00005002"/>
    </source>
</evidence>
<dbReference type="Gene3D" id="3.30.230.20">
    <property type="entry name" value="lpxc deacetylase, domain 1"/>
    <property type="match status" value="1"/>
</dbReference>
<sequence>MSHSVALNAFKSSAIISWKSTGNLQKTISKCVEISGIGLHSGKQSKVQLCPELAGKGRYFRVGSSVIPASIDFVRDSPLCTQLFKDGFMVRTVEHLLSALEGTGVDNCRIEIIPDDLNDRDIEIPILDGSAMEWVDAIYRAGLDDAFDEKGRTCEKLAAFLNVPVSVQRNDSFLAAFPSSEVLITYGINFPEVPSIGCQWLSCTLSKSHYAQDIAKSRTFCVYEEVERMREMGLIKGGSLNNAIVCSASKGWLNGPLRYDDEPCRHKVLDLIGDLSIFAKSGSQGVPVAHIVAYKAGHALHADLLRKFS</sequence>
<dbReference type="GO" id="GO:0016020">
    <property type="term" value="C:membrane"/>
    <property type="evidence" value="ECO:0007669"/>
    <property type="project" value="GOC"/>
</dbReference>
<dbReference type="Proteomes" id="UP001443914">
    <property type="component" value="Unassembled WGS sequence"/>
</dbReference>
<comment type="caution">
    <text evidence="13">The sequence shown here is derived from an EMBL/GenBank/DDBJ whole genome shotgun (WGS) entry which is preliminary data.</text>
</comment>
<dbReference type="Gene3D" id="3.30.1700.10">
    <property type="entry name" value="lpxc deacetylase, domain 2"/>
    <property type="match status" value="1"/>
</dbReference>
<evidence type="ECO:0000256" key="6">
    <source>
        <dbReference type="ARBA" id="ARBA00022556"/>
    </source>
</evidence>
<evidence type="ECO:0000256" key="5">
    <source>
        <dbReference type="ARBA" id="ARBA00022516"/>
    </source>
</evidence>
<evidence type="ECO:0000313" key="13">
    <source>
        <dbReference type="EMBL" id="KAK9750250.1"/>
    </source>
</evidence>
<dbReference type="GO" id="GO:0103117">
    <property type="term" value="F:UDP-3-O-acyl-N-acetylglucosamine deacetylase activity"/>
    <property type="evidence" value="ECO:0007669"/>
    <property type="project" value="UniProtKB-EC"/>
</dbReference>
<protein>
    <recommendedName>
        <fullName evidence="4">UDP-3-O-acyl-N-acetylglucosamine deacetylase</fullName>
        <ecNumber evidence="4">3.5.1.108</ecNumber>
    </recommendedName>
</protein>
<evidence type="ECO:0000256" key="7">
    <source>
        <dbReference type="ARBA" id="ARBA00022723"/>
    </source>
</evidence>
<dbReference type="InterPro" id="IPR011334">
    <property type="entry name" value="UDP-acyl_GlcNac_deAcase_C"/>
</dbReference>
<comment type="similarity">
    <text evidence="3">Belongs to the LpxC family.</text>
</comment>
<evidence type="ECO:0000256" key="11">
    <source>
        <dbReference type="ARBA" id="ARBA00024535"/>
    </source>
</evidence>
<organism evidence="13 14">
    <name type="scientific">Saponaria officinalis</name>
    <name type="common">Common soapwort</name>
    <name type="synonym">Lychnis saponaria</name>
    <dbReference type="NCBI Taxonomy" id="3572"/>
    <lineage>
        <taxon>Eukaryota</taxon>
        <taxon>Viridiplantae</taxon>
        <taxon>Streptophyta</taxon>
        <taxon>Embryophyta</taxon>
        <taxon>Tracheophyta</taxon>
        <taxon>Spermatophyta</taxon>
        <taxon>Magnoliopsida</taxon>
        <taxon>eudicotyledons</taxon>
        <taxon>Gunneridae</taxon>
        <taxon>Pentapetalae</taxon>
        <taxon>Caryophyllales</taxon>
        <taxon>Caryophyllaceae</taxon>
        <taxon>Caryophylleae</taxon>
        <taxon>Saponaria</taxon>
    </lineage>
</organism>
<dbReference type="InterPro" id="IPR004463">
    <property type="entry name" value="UDP-acyl_GlcNac_deAcase"/>
</dbReference>
<keyword evidence="9" id="KW-0862">Zinc</keyword>
<accession>A0AAW1MRB6</accession>
<keyword evidence="14" id="KW-1185">Reference proteome</keyword>
<evidence type="ECO:0000256" key="4">
    <source>
        <dbReference type="ARBA" id="ARBA00012745"/>
    </source>
</evidence>
<dbReference type="EC" id="3.5.1.108" evidence="4"/>
<comment type="pathway">
    <text evidence="2">Glycolipid biosynthesis; lipid IV(A) biosynthesis; lipid IV(A) from (3R)-3-hydroxytetradecanoyl-[acyl-carrier-protein] and UDP-N-acetyl-alpha-D-glucosamine: step 2/6.</text>
</comment>
<keyword evidence="8" id="KW-0378">Hydrolase</keyword>
<dbReference type="EMBL" id="JBDFQZ010000002">
    <property type="protein sequence ID" value="KAK9750250.1"/>
    <property type="molecule type" value="Genomic_DNA"/>
</dbReference>
<dbReference type="Pfam" id="PF03331">
    <property type="entry name" value="LpxC"/>
    <property type="match status" value="1"/>
</dbReference>
<dbReference type="GO" id="GO:0046872">
    <property type="term" value="F:metal ion binding"/>
    <property type="evidence" value="ECO:0007669"/>
    <property type="project" value="UniProtKB-KW"/>
</dbReference>
<dbReference type="GO" id="GO:0009245">
    <property type="term" value="P:lipid A biosynthetic process"/>
    <property type="evidence" value="ECO:0007669"/>
    <property type="project" value="UniProtKB-KW"/>
</dbReference>
<comment type="function">
    <text evidence="12">Involved in the biosynthesis of lipid A, a phosphorylated glycolipid that in bacteria anchors the lipopolysaccharide to the outer membrane of the cell. Lipid A-like molecules in plants may serve as structural components of the outer membranes of mitochondria and/or chloroplasts, or may be involved in signal transduction or plant defense responses.</text>
</comment>
<evidence type="ECO:0000256" key="1">
    <source>
        <dbReference type="ARBA" id="ARBA00001947"/>
    </source>
</evidence>
<dbReference type="InterPro" id="IPR015870">
    <property type="entry name" value="UDP-acyl_N-AcGlcN_deAcase_N"/>
</dbReference>
<dbReference type="HAMAP" id="MF_00388">
    <property type="entry name" value="LpxC"/>
    <property type="match status" value="1"/>
</dbReference>
<keyword evidence="7" id="KW-0479">Metal-binding</keyword>
<evidence type="ECO:0000256" key="9">
    <source>
        <dbReference type="ARBA" id="ARBA00022833"/>
    </source>
</evidence>
<dbReference type="AlphaFoldDB" id="A0AAW1MRB6"/>
<evidence type="ECO:0000256" key="10">
    <source>
        <dbReference type="ARBA" id="ARBA00023098"/>
    </source>
</evidence>
<comment type="cofactor">
    <cofactor evidence="1">
        <name>Zn(2+)</name>
        <dbReference type="ChEBI" id="CHEBI:29105"/>
    </cofactor>
</comment>
<evidence type="ECO:0000256" key="3">
    <source>
        <dbReference type="ARBA" id="ARBA00006170"/>
    </source>
</evidence>
<dbReference type="SUPFAM" id="SSF54211">
    <property type="entry name" value="Ribosomal protein S5 domain 2-like"/>
    <property type="match status" value="2"/>
</dbReference>
<keyword evidence="10" id="KW-0443">Lipid metabolism</keyword>
<dbReference type="GO" id="GO:2001289">
    <property type="term" value="P:lipid X metabolic process"/>
    <property type="evidence" value="ECO:0007669"/>
    <property type="project" value="UniProtKB-ARBA"/>
</dbReference>
<evidence type="ECO:0000313" key="14">
    <source>
        <dbReference type="Proteomes" id="UP001443914"/>
    </source>
</evidence>
<evidence type="ECO:0000256" key="8">
    <source>
        <dbReference type="ARBA" id="ARBA00022801"/>
    </source>
</evidence>
<dbReference type="PANTHER" id="PTHR33694:SF1">
    <property type="entry name" value="UDP-3-O-ACYL-N-ACETYLGLUCOSAMINE DEACETYLASE 1, MITOCHONDRIAL-RELATED"/>
    <property type="match status" value="1"/>
</dbReference>
<evidence type="ECO:0000256" key="12">
    <source>
        <dbReference type="ARBA" id="ARBA00024987"/>
    </source>
</evidence>
<dbReference type="InterPro" id="IPR020568">
    <property type="entry name" value="Ribosomal_Su5_D2-typ_SF"/>
</dbReference>